<organism evidence="2 3">
    <name type="scientific">Thraustotheca clavata</name>
    <dbReference type="NCBI Taxonomy" id="74557"/>
    <lineage>
        <taxon>Eukaryota</taxon>
        <taxon>Sar</taxon>
        <taxon>Stramenopiles</taxon>
        <taxon>Oomycota</taxon>
        <taxon>Saprolegniomycetes</taxon>
        <taxon>Saprolegniales</taxon>
        <taxon>Achlyaceae</taxon>
        <taxon>Thraustotheca</taxon>
    </lineage>
</organism>
<feature type="non-terminal residue" evidence="2">
    <location>
        <position position="68"/>
    </location>
</feature>
<evidence type="ECO:0000313" key="3">
    <source>
        <dbReference type="Proteomes" id="UP000243217"/>
    </source>
</evidence>
<gene>
    <name evidence="2" type="ORF">THRCLA_22641</name>
</gene>
<accession>A0A1V9YVL9</accession>
<evidence type="ECO:0000256" key="1">
    <source>
        <dbReference type="SAM" id="MobiDB-lite"/>
    </source>
</evidence>
<dbReference type="EMBL" id="JNBS01002684">
    <property type="protein sequence ID" value="OQR89687.1"/>
    <property type="molecule type" value="Genomic_DNA"/>
</dbReference>
<keyword evidence="3" id="KW-1185">Reference proteome</keyword>
<dbReference type="AlphaFoldDB" id="A0A1V9YVL9"/>
<feature type="compositionally biased region" description="Basic and acidic residues" evidence="1">
    <location>
        <begin position="1"/>
        <end position="10"/>
    </location>
</feature>
<reference evidence="2 3" key="1">
    <citation type="journal article" date="2014" name="Genome Biol. Evol.">
        <title>The secreted proteins of Achlya hypogyna and Thraustotheca clavata identify the ancestral oomycete secretome and reveal gene acquisitions by horizontal gene transfer.</title>
        <authorList>
            <person name="Misner I."/>
            <person name="Blouin N."/>
            <person name="Leonard G."/>
            <person name="Richards T.A."/>
            <person name="Lane C.E."/>
        </authorList>
    </citation>
    <scope>NUCLEOTIDE SEQUENCE [LARGE SCALE GENOMIC DNA]</scope>
    <source>
        <strain evidence="2 3">ATCC 34112</strain>
    </source>
</reference>
<dbReference type="Proteomes" id="UP000243217">
    <property type="component" value="Unassembled WGS sequence"/>
</dbReference>
<evidence type="ECO:0000313" key="2">
    <source>
        <dbReference type="EMBL" id="OQR89687.1"/>
    </source>
</evidence>
<proteinExistence type="predicted"/>
<name>A0A1V9YVL9_9STRA</name>
<feature type="region of interest" description="Disordered" evidence="1">
    <location>
        <begin position="1"/>
        <end position="26"/>
    </location>
</feature>
<protein>
    <submittedName>
        <fullName evidence="2">Uncharacterized protein</fullName>
    </submittedName>
</protein>
<sequence length="68" mass="7386">MEQRTSERVSHIVRSPSKTNNYDDLKTPALDLDGGVLRGGDAPVYTSPEILALLFQYAVVGVVYGGFT</sequence>
<comment type="caution">
    <text evidence="2">The sequence shown here is derived from an EMBL/GenBank/DDBJ whole genome shotgun (WGS) entry which is preliminary data.</text>
</comment>